<reference evidence="4" key="2">
    <citation type="journal article" date="2023" name="Science">
        <title>Genomic signatures of disease resistance in endangered staghorn corals.</title>
        <authorList>
            <person name="Vollmer S.V."/>
            <person name="Selwyn J.D."/>
            <person name="Despard B.A."/>
            <person name="Roesel C.L."/>
        </authorList>
    </citation>
    <scope>NUCLEOTIDE SEQUENCE</scope>
    <source>
        <strain evidence="4">K2</strain>
    </source>
</reference>
<dbReference type="PANTHER" id="PTHR21109">
    <property type="entry name" value="MITOCHONDRIAL 28S RIBOSOMAL PROTEIN S21"/>
    <property type="match status" value="1"/>
</dbReference>
<dbReference type="InterPro" id="IPR001911">
    <property type="entry name" value="Ribosomal_bS21"/>
</dbReference>
<dbReference type="GO" id="GO:1990904">
    <property type="term" value="C:ribonucleoprotein complex"/>
    <property type="evidence" value="ECO:0007669"/>
    <property type="project" value="UniProtKB-KW"/>
</dbReference>
<evidence type="ECO:0000313" key="5">
    <source>
        <dbReference type="Proteomes" id="UP001249851"/>
    </source>
</evidence>
<keyword evidence="3" id="KW-0687">Ribonucleoprotein</keyword>
<comment type="similarity">
    <text evidence="1">Belongs to the bacterial ribosomal protein bS21 family.</text>
</comment>
<dbReference type="InterPro" id="IPR038380">
    <property type="entry name" value="Ribosomal_bS21_sf"/>
</dbReference>
<keyword evidence="5" id="KW-1185">Reference proteome</keyword>
<dbReference type="Proteomes" id="UP001249851">
    <property type="component" value="Unassembled WGS sequence"/>
</dbReference>
<dbReference type="PANTHER" id="PTHR21109:SF0">
    <property type="entry name" value="SMALL RIBOSOMAL SUBUNIT PROTEIN BS21M"/>
    <property type="match status" value="1"/>
</dbReference>
<evidence type="ECO:0000256" key="1">
    <source>
        <dbReference type="ARBA" id="ARBA00006640"/>
    </source>
</evidence>
<protein>
    <submittedName>
        <fullName evidence="4">28S ribosomal protein S21</fullName>
    </submittedName>
</protein>
<gene>
    <name evidence="4" type="ORF">P5673_032112</name>
</gene>
<dbReference type="NCBIfam" id="TIGR00030">
    <property type="entry name" value="S21p"/>
    <property type="match status" value="1"/>
</dbReference>
<evidence type="ECO:0000256" key="3">
    <source>
        <dbReference type="ARBA" id="ARBA00023274"/>
    </source>
</evidence>
<dbReference type="AlphaFoldDB" id="A0AAD9US15"/>
<dbReference type="GO" id="GO:0005840">
    <property type="term" value="C:ribosome"/>
    <property type="evidence" value="ECO:0007669"/>
    <property type="project" value="UniProtKB-KW"/>
</dbReference>
<evidence type="ECO:0000313" key="4">
    <source>
        <dbReference type="EMBL" id="KAK2547834.1"/>
    </source>
</evidence>
<proteinExistence type="inferred from homology"/>
<reference evidence="4" key="1">
    <citation type="journal article" date="2023" name="G3 (Bethesda)">
        <title>Whole genome assembly and annotation of the endangered Caribbean coral Acropora cervicornis.</title>
        <authorList>
            <person name="Selwyn J.D."/>
            <person name="Vollmer S.V."/>
        </authorList>
    </citation>
    <scope>NUCLEOTIDE SEQUENCE</scope>
    <source>
        <strain evidence="4">K2</strain>
    </source>
</reference>
<dbReference type="Gene3D" id="1.20.5.1150">
    <property type="entry name" value="Ribosomal protein S8"/>
    <property type="match status" value="1"/>
</dbReference>
<dbReference type="EMBL" id="JARQWQ010000166">
    <property type="protein sequence ID" value="KAK2547834.1"/>
    <property type="molecule type" value="Genomic_DNA"/>
</dbReference>
<comment type="caution">
    <text evidence="4">The sequence shown here is derived from an EMBL/GenBank/DDBJ whole genome shotgun (WGS) entry which is preliminary data.</text>
</comment>
<keyword evidence="2 4" id="KW-0689">Ribosomal protein</keyword>
<accession>A0AAD9US15</accession>
<evidence type="ECO:0000256" key="2">
    <source>
        <dbReference type="ARBA" id="ARBA00022980"/>
    </source>
</evidence>
<name>A0AAD9US15_ACRCE</name>
<dbReference type="Pfam" id="PF01165">
    <property type="entry name" value="Ribosomal_S21"/>
    <property type="match status" value="1"/>
</dbReference>
<dbReference type="GO" id="GO:0003735">
    <property type="term" value="F:structural constituent of ribosome"/>
    <property type="evidence" value="ECO:0007669"/>
    <property type="project" value="InterPro"/>
</dbReference>
<sequence length="85" mass="10127">MAHNRFLARTVFVGEGSVNQALRALQRVLTDDKIIKDVQLKRNYEKPTVKRRRLKYESSLKLYNSEMKKKVEFLMSKQRKVSPWT</sequence>
<organism evidence="4 5">
    <name type="scientific">Acropora cervicornis</name>
    <name type="common">Staghorn coral</name>
    <dbReference type="NCBI Taxonomy" id="6130"/>
    <lineage>
        <taxon>Eukaryota</taxon>
        <taxon>Metazoa</taxon>
        <taxon>Cnidaria</taxon>
        <taxon>Anthozoa</taxon>
        <taxon>Hexacorallia</taxon>
        <taxon>Scleractinia</taxon>
        <taxon>Astrocoeniina</taxon>
        <taxon>Acroporidae</taxon>
        <taxon>Acropora</taxon>
    </lineage>
</organism>
<dbReference type="GO" id="GO:0006412">
    <property type="term" value="P:translation"/>
    <property type="evidence" value="ECO:0007669"/>
    <property type="project" value="InterPro"/>
</dbReference>